<reference evidence="1 2" key="1">
    <citation type="journal article" date="2015" name="Genome Announc.">
        <title>Complete Genome Sequence of the Type Strain Corynebacterium testudinoris DSM 44614, Recovered from Necrotic Lesions in the Mouth of a Tortoise.</title>
        <authorList>
            <person name="Ruckert C."/>
            <person name="Kriete M."/>
            <person name="Jaenicke S."/>
            <person name="Winkler A."/>
            <person name="Tauch A."/>
        </authorList>
    </citation>
    <scope>NUCLEOTIDE SEQUENCE [LARGE SCALE GENOMIC DNA]</scope>
    <source>
        <strain evidence="1 2">DSM 44614</strain>
    </source>
</reference>
<proteinExistence type="predicted"/>
<gene>
    <name evidence="1" type="ORF">CTEST_00080</name>
</gene>
<name>A0A0G3H8J1_9CORY</name>
<dbReference type="PATRIC" id="fig|136857.5.peg.15"/>
<evidence type="ECO:0000313" key="1">
    <source>
        <dbReference type="EMBL" id="AKK07487.1"/>
    </source>
</evidence>
<dbReference type="KEGG" id="cted:CTEST_00080"/>
<sequence length="43" mass="4617">MSAVTDVVGALRDRSVGAEKYVIRTDLEFAARVADELGEDHGP</sequence>
<reference evidence="2" key="2">
    <citation type="submission" date="2015-05" db="EMBL/GenBank/DDBJ databases">
        <title>Complete genome sequence of Corynebacterium testudinoris DSM 44614, recovered from necrotic lesions in the mouth of a tortoise.</title>
        <authorList>
            <person name="Ruckert C."/>
            <person name="Albersmeier A."/>
            <person name="Winkler A."/>
            <person name="Tauch A."/>
        </authorList>
    </citation>
    <scope>NUCLEOTIDE SEQUENCE [LARGE SCALE GENOMIC DNA]</scope>
    <source>
        <strain evidence="2">DSM 44614</strain>
    </source>
</reference>
<dbReference type="Proteomes" id="UP000035540">
    <property type="component" value="Chromosome"/>
</dbReference>
<evidence type="ECO:0000313" key="2">
    <source>
        <dbReference type="Proteomes" id="UP000035540"/>
    </source>
</evidence>
<accession>A0A0G3H8J1</accession>
<keyword evidence="2" id="KW-1185">Reference proteome</keyword>
<dbReference type="RefSeq" id="WP_269082322.1">
    <property type="nucleotide sequence ID" value="NZ_CP011545.1"/>
</dbReference>
<dbReference type="EMBL" id="CP011545">
    <property type="protein sequence ID" value="AKK07487.1"/>
    <property type="molecule type" value="Genomic_DNA"/>
</dbReference>
<dbReference type="AlphaFoldDB" id="A0A0G3H8J1"/>
<organism evidence="1 2">
    <name type="scientific">Corynebacterium testudinoris</name>
    <dbReference type="NCBI Taxonomy" id="136857"/>
    <lineage>
        <taxon>Bacteria</taxon>
        <taxon>Bacillati</taxon>
        <taxon>Actinomycetota</taxon>
        <taxon>Actinomycetes</taxon>
        <taxon>Mycobacteriales</taxon>
        <taxon>Corynebacteriaceae</taxon>
        <taxon>Corynebacterium</taxon>
    </lineage>
</organism>
<protein>
    <submittedName>
        <fullName evidence="1">Uncharacterized protein</fullName>
    </submittedName>
</protein>